<dbReference type="EMBL" id="RSCK01000040">
    <property type="protein sequence ID" value="RUT10558.1"/>
    <property type="molecule type" value="Genomic_DNA"/>
</dbReference>
<dbReference type="Proteomes" id="UP000282574">
    <property type="component" value="Unassembled WGS sequence"/>
</dbReference>
<proteinExistence type="predicted"/>
<accession>A0AB37UG31</accession>
<sequence length="282" mass="32013">MTNLTVIERDGILVVDSRLVAQRLGIEHHTLLKTIDKYLARLEAKSPVRFEVDVVKRPQGGGSPTRYALLDERQATLLMTYSRNTEQVLDCKDALVDAFERAKQIVKQGISAQNPETKRMKLELELIRAKQHYQDTGHAIALSTSPAMLQWLRGETPPPPKVEYRERFVDPATRREIGSSSGRSLTQLVTDAGLNPKSSKDRQKVKKILKCLGFDYDKMQCWVNASYLREYPVLDDDTYRVVLKEVLAEVTQSESQPNLFVHSLQRSSFTPSSAPDCLEREP</sequence>
<keyword evidence="2" id="KW-1185">Reference proteome</keyword>
<protein>
    <recommendedName>
        <fullName evidence="3">Antirepressor protein C-terminal domain-containing protein</fullName>
    </recommendedName>
</protein>
<name>A0AB37UG31_9CYAN</name>
<evidence type="ECO:0000313" key="2">
    <source>
        <dbReference type="Proteomes" id="UP000282574"/>
    </source>
</evidence>
<dbReference type="RefSeq" id="WP_199755675.1">
    <property type="nucleotide sequence ID" value="NZ_JAVKZF010000004.1"/>
</dbReference>
<comment type="caution">
    <text evidence="1">The sequence shown here is derived from an EMBL/GenBank/DDBJ whole genome shotgun (WGS) entry which is preliminary data.</text>
</comment>
<evidence type="ECO:0000313" key="1">
    <source>
        <dbReference type="EMBL" id="RUT10558.1"/>
    </source>
</evidence>
<dbReference type="Pfam" id="PF09669">
    <property type="entry name" value="Phage_pRha"/>
    <property type="match status" value="1"/>
</dbReference>
<gene>
    <name evidence="1" type="ORF">DSM107010_41250</name>
</gene>
<reference evidence="1 2" key="1">
    <citation type="journal article" date="2019" name="Genome Biol. Evol.">
        <title>Day and night: Metabolic profiles and evolutionary relationships of six axenic non-marine cyanobacteria.</title>
        <authorList>
            <person name="Will S.E."/>
            <person name="Henke P."/>
            <person name="Boedeker C."/>
            <person name="Huang S."/>
            <person name="Brinkmann H."/>
            <person name="Rohde M."/>
            <person name="Jarek M."/>
            <person name="Friedl T."/>
            <person name="Seufert S."/>
            <person name="Schumacher M."/>
            <person name="Overmann J."/>
            <person name="Neumann-Schaal M."/>
            <person name="Petersen J."/>
        </authorList>
    </citation>
    <scope>NUCLEOTIDE SEQUENCE [LARGE SCALE GENOMIC DNA]</scope>
    <source>
        <strain evidence="1 2">SAG 39.79</strain>
    </source>
</reference>
<dbReference type="InterPro" id="IPR014054">
    <property type="entry name" value="Phage_regulatory_Rha"/>
</dbReference>
<evidence type="ECO:0008006" key="3">
    <source>
        <dbReference type="Google" id="ProtNLM"/>
    </source>
</evidence>
<dbReference type="AlphaFoldDB" id="A0AB37UG31"/>
<organism evidence="1 2">
    <name type="scientific">Chroococcidiopsis cubana SAG 39.79</name>
    <dbReference type="NCBI Taxonomy" id="388085"/>
    <lineage>
        <taxon>Bacteria</taxon>
        <taxon>Bacillati</taxon>
        <taxon>Cyanobacteriota</taxon>
        <taxon>Cyanophyceae</taxon>
        <taxon>Chroococcidiopsidales</taxon>
        <taxon>Chroococcidiopsidaceae</taxon>
        <taxon>Chroococcidiopsis</taxon>
    </lineage>
</organism>